<feature type="transmembrane region" description="Helical" evidence="5">
    <location>
        <begin position="317"/>
        <end position="342"/>
    </location>
</feature>
<feature type="transmembrane region" description="Helical" evidence="5">
    <location>
        <begin position="472"/>
        <end position="493"/>
    </location>
</feature>
<name>A0ABV1HPY2_9FIRM</name>
<evidence type="ECO:0000256" key="4">
    <source>
        <dbReference type="ARBA" id="ARBA00023136"/>
    </source>
</evidence>
<feature type="transmembrane region" description="Helical" evidence="5">
    <location>
        <begin position="212"/>
        <end position="230"/>
    </location>
</feature>
<feature type="transmembrane region" description="Helical" evidence="5">
    <location>
        <begin position="237"/>
        <end position="253"/>
    </location>
</feature>
<feature type="transmembrane region" description="Helical" evidence="5">
    <location>
        <begin position="283"/>
        <end position="305"/>
    </location>
</feature>
<dbReference type="InterPro" id="IPR051533">
    <property type="entry name" value="WaaL-like"/>
</dbReference>
<feature type="transmembrane region" description="Helical" evidence="5">
    <location>
        <begin position="135"/>
        <end position="153"/>
    </location>
</feature>
<evidence type="ECO:0000313" key="7">
    <source>
        <dbReference type="EMBL" id="MEQ2563882.1"/>
    </source>
</evidence>
<feature type="transmembrane region" description="Helical" evidence="5">
    <location>
        <begin position="162"/>
        <end position="179"/>
    </location>
</feature>
<protein>
    <submittedName>
        <fullName evidence="7">O-antigen ligase family protein</fullName>
    </submittedName>
</protein>
<organism evidence="7 8">
    <name type="scientific">Ventrimonas faecis</name>
    <dbReference type="NCBI Taxonomy" id="3133170"/>
    <lineage>
        <taxon>Bacteria</taxon>
        <taxon>Bacillati</taxon>
        <taxon>Bacillota</taxon>
        <taxon>Clostridia</taxon>
        <taxon>Lachnospirales</taxon>
        <taxon>Lachnospiraceae</taxon>
        <taxon>Ventrimonas</taxon>
    </lineage>
</organism>
<feature type="transmembrane region" description="Helical" evidence="5">
    <location>
        <begin position="548"/>
        <end position="564"/>
    </location>
</feature>
<keyword evidence="4 5" id="KW-0472">Membrane</keyword>
<dbReference type="PANTHER" id="PTHR37422:SF13">
    <property type="entry name" value="LIPOPOLYSACCHARIDE BIOSYNTHESIS PROTEIN PA4999-RELATED"/>
    <property type="match status" value="1"/>
</dbReference>
<keyword evidence="7" id="KW-0436">Ligase</keyword>
<dbReference type="Pfam" id="PF04932">
    <property type="entry name" value="Wzy_C"/>
    <property type="match status" value="1"/>
</dbReference>
<dbReference type="EMBL" id="JBBMFJ010000026">
    <property type="protein sequence ID" value="MEQ2563882.1"/>
    <property type="molecule type" value="Genomic_DNA"/>
</dbReference>
<proteinExistence type="predicted"/>
<accession>A0ABV1HPY2</accession>
<evidence type="ECO:0000256" key="5">
    <source>
        <dbReference type="SAM" id="Phobius"/>
    </source>
</evidence>
<evidence type="ECO:0000256" key="1">
    <source>
        <dbReference type="ARBA" id="ARBA00004141"/>
    </source>
</evidence>
<feature type="transmembrane region" description="Helical" evidence="5">
    <location>
        <begin position="104"/>
        <end position="123"/>
    </location>
</feature>
<keyword evidence="8" id="KW-1185">Reference proteome</keyword>
<evidence type="ECO:0000259" key="6">
    <source>
        <dbReference type="Pfam" id="PF04932"/>
    </source>
</evidence>
<dbReference type="PANTHER" id="PTHR37422">
    <property type="entry name" value="TEICHURONIC ACID BIOSYNTHESIS PROTEIN TUAE"/>
    <property type="match status" value="1"/>
</dbReference>
<comment type="subcellular location">
    <subcellularLocation>
        <location evidence="1">Membrane</location>
        <topology evidence="1">Multi-pass membrane protein</topology>
    </subcellularLocation>
</comment>
<keyword evidence="2 5" id="KW-0812">Transmembrane</keyword>
<feature type="transmembrane region" description="Helical" evidence="5">
    <location>
        <begin position="55"/>
        <end position="78"/>
    </location>
</feature>
<feature type="transmembrane region" description="Helical" evidence="5">
    <location>
        <begin position="259"/>
        <end position="276"/>
    </location>
</feature>
<keyword evidence="3 5" id="KW-1133">Transmembrane helix</keyword>
<comment type="caution">
    <text evidence="7">The sequence shown here is derived from an EMBL/GenBank/DDBJ whole genome shotgun (WGS) entry which is preliminary data.</text>
</comment>
<evidence type="ECO:0000313" key="8">
    <source>
        <dbReference type="Proteomes" id="UP001437460"/>
    </source>
</evidence>
<feature type="transmembrane region" description="Helical" evidence="5">
    <location>
        <begin position="369"/>
        <end position="389"/>
    </location>
</feature>
<evidence type="ECO:0000256" key="2">
    <source>
        <dbReference type="ARBA" id="ARBA00022692"/>
    </source>
</evidence>
<reference evidence="7 8" key="1">
    <citation type="submission" date="2024-03" db="EMBL/GenBank/DDBJ databases">
        <title>Human intestinal bacterial collection.</title>
        <authorList>
            <person name="Pauvert C."/>
            <person name="Hitch T.C.A."/>
            <person name="Clavel T."/>
        </authorList>
    </citation>
    <scope>NUCLEOTIDE SEQUENCE [LARGE SCALE GENOMIC DNA]</scope>
    <source>
        <strain evidence="7 8">CLA-AP-H27</strain>
    </source>
</reference>
<dbReference type="InterPro" id="IPR007016">
    <property type="entry name" value="O-antigen_ligase-rel_domated"/>
</dbReference>
<feature type="transmembrane region" description="Helical" evidence="5">
    <location>
        <begin position="524"/>
        <end position="542"/>
    </location>
</feature>
<gene>
    <name evidence="7" type="ORF">WMO41_12040</name>
</gene>
<dbReference type="Proteomes" id="UP001437460">
    <property type="component" value="Unassembled WGS sequence"/>
</dbReference>
<feature type="domain" description="O-antigen ligase-related" evidence="6">
    <location>
        <begin position="346"/>
        <end position="488"/>
    </location>
</feature>
<sequence length="567" mass="63173">MEKNTVANRTDSFAETCSSIISGVISVFLVFAVIAVPLIYDKSYFNILETKYKCFYMNALVMLTVLLLLGIVMLVIDWKEFQGEHVKKLFASLKPANWKQTFRFADTAVLIFWLASAISTLQSEYLYESFWGNEGRYSGLFLMTLYVVMYFVVSRLWRGNKLVMQAFFAAGLIVCYVGITDYFQLDILHFRGKIKPEQSTIFTSTIGNINTYTAYVALVMGAAAAMFATAKGWLKTCWYYLCMVVAFFAIIMGCSDNAYLALGALFALLPLLVFRSRKGVVRYLVMAATFATVIQCIDFINQAYADMVIGLDSLFQILVNLPGLLAIVVLLWCLTAAVALYFRKQEKADVAALLAGKTQEQKEKSKVTLIRIWLGLILLGTIVLVIMLLDANALGNGSRYGSLGNYLVFNDNWGTMRGYIWRKSLELYAAFPFMHKLFGFGPDTFGIMTTQSFMKDMVGTTGQVFDTAHNEYLQFLLTIGPIGLAAYLCFLFGNGWKMAKYWIHQNAHGPKMTGAAGLAAEKSACVIGCLFAVICYCAQALVNLNLPIATPVMWVLMSVGVASSRDK</sequence>
<evidence type="ECO:0000256" key="3">
    <source>
        <dbReference type="ARBA" id="ARBA00022989"/>
    </source>
</evidence>
<feature type="transmembrane region" description="Helical" evidence="5">
    <location>
        <begin position="20"/>
        <end position="40"/>
    </location>
</feature>
<dbReference type="GO" id="GO:0016874">
    <property type="term" value="F:ligase activity"/>
    <property type="evidence" value="ECO:0007669"/>
    <property type="project" value="UniProtKB-KW"/>
</dbReference>
<dbReference type="RefSeq" id="WP_349229958.1">
    <property type="nucleotide sequence ID" value="NZ_JBBMFJ010000026.1"/>
</dbReference>